<evidence type="ECO:0000313" key="2">
    <source>
        <dbReference type="Proteomes" id="UP001558632"/>
    </source>
</evidence>
<comment type="caution">
    <text evidence="1">The sequence shown here is derived from an EMBL/GenBank/DDBJ whole genome shotgun (WGS) entry which is preliminary data.</text>
</comment>
<dbReference type="Proteomes" id="UP001558632">
    <property type="component" value="Unassembled WGS sequence"/>
</dbReference>
<organism evidence="1 2">
    <name type="scientific">Trichinella spiralis</name>
    <name type="common">Trichina worm</name>
    <dbReference type="NCBI Taxonomy" id="6334"/>
    <lineage>
        <taxon>Eukaryota</taxon>
        <taxon>Metazoa</taxon>
        <taxon>Ecdysozoa</taxon>
        <taxon>Nematoda</taxon>
        <taxon>Enoplea</taxon>
        <taxon>Dorylaimia</taxon>
        <taxon>Trichinellida</taxon>
        <taxon>Trichinellidae</taxon>
        <taxon>Trichinella</taxon>
    </lineage>
</organism>
<name>A0ABR3KWW4_TRISP</name>
<sequence length="80" mass="8326">MYAVIASNVPTAKRANDCKSAAAATGIVIAIELANGPAGKSTTNSNVPACSWYFPTCRSPRFYFLAEYATGFGSSKPTAT</sequence>
<proteinExistence type="predicted"/>
<accession>A0ABR3KWW4</accession>
<dbReference type="EMBL" id="JBEUSY010000120">
    <property type="protein sequence ID" value="KAL1244972.1"/>
    <property type="molecule type" value="Genomic_DNA"/>
</dbReference>
<protein>
    <submittedName>
        <fullName evidence="1">Phosphatidylinositol 4-phosphate 5-kinase type-1 gamma</fullName>
    </submittedName>
</protein>
<evidence type="ECO:0000313" key="1">
    <source>
        <dbReference type="EMBL" id="KAL1244972.1"/>
    </source>
</evidence>
<keyword evidence="2" id="KW-1185">Reference proteome</keyword>
<gene>
    <name evidence="1" type="ORF">TSPI_07942</name>
</gene>
<reference evidence="1 2" key="1">
    <citation type="submission" date="2024-07" db="EMBL/GenBank/DDBJ databases">
        <title>Enhanced genomic and transcriptomic resources for Trichinella pseudospiralis and T. spiralis underpin the discovery of pronounced molecular differences between stages and species.</title>
        <authorList>
            <person name="Pasi K.K."/>
            <person name="La Rosa G."/>
            <person name="Gomez-Morales M.A."/>
            <person name="Tosini F."/>
            <person name="Sumanam S."/>
            <person name="Young N.D."/>
            <person name="Chang B.C."/>
            <person name="Robin G.B."/>
        </authorList>
    </citation>
    <scope>NUCLEOTIDE SEQUENCE [LARGE SCALE GENOMIC DNA]</scope>
    <source>
        <strain evidence="1">ISS534</strain>
    </source>
</reference>